<evidence type="ECO:0000256" key="4">
    <source>
        <dbReference type="ARBA" id="ARBA00022475"/>
    </source>
</evidence>
<dbReference type="InterPro" id="IPR003594">
    <property type="entry name" value="HATPase_dom"/>
</dbReference>
<dbReference type="SUPFAM" id="SSF103190">
    <property type="entry name" value="Sensory domain-like"/>
    <property type="match status" value="1"/>
</dbReference>
<dbReference type="GO" id="GO:0005524">
    <property type="term" value="F:ATP binding"/>
    <property type="evidence" value="ECO:0007669"/>
    <property type="project" value="UniProtKB-KW"/>
</dbReference>
<dbReference type="CDD" id="cd00082">
    <property type="entry name" value="HisKA"/>
    <property type="match status" value="1"/>
</dbReference>
<dbReference type="SMART" id="SM00304">
    <property type="entry name" value="HAMP"/>
    <property type="match status" value="1"/>
</dbReference>
<dbReference type="InterPro" id="IPR003660">
    <property type="entry name" value="HAMP_dom"/>
</dbReference>
<evidence type="ECO:0000256" key="5">
    <source>
        <dbReference type="ARBA" id="ARBA00022553"/>
    </source>
</evidence>
<evidence type="ECO:0000259" key="14">
    <source>
        <dbReference type="PROSITE" id="PS50109"/>
    </source>
</evidence>
<name>A0A3B1B5J8_9ZZZZ</name>
<keyword evidence="6" id="KW-0808">Transferase</keyword>
<sequence length="663" mass="74394">MLLQFPLLFDAGDCSLRLRTNIFLRVFLATLAPLIILAMGASYYSEARYTRDAQREVITSLHNIAASLQQSLRNHRSLSLGMARAPAVQALLPALQKIKHGKIPANLASLREQLNRYFEGFQTILPGAFYLRLLDTQGNTLVKVSHNKRSRAIYDSLSGIHYVEEEIQSDSFVADIQSLPADEVSSIALPHDRSPEHLQNSFSLLDYIVPLNYRHERVGALAITIIGGRLDRIMDHALHLYDGDLSIIENNPGVAQTHGQVIYDKQQEVYFSQIRLHPVFPKGTLHWLDNLSEQGEGRLTDPSRPRDIYYVEMSPYPDRLQNWILRSQINPEIIAAPFDRIRMAIWLLAASALFIALLVTLFTAQKLSRPIQSLAAHLKSFADGDSRSHLTERQAQNIDEFKELTRSFNYLVDTLASTQRDRDHARLMALQNNKLASIGKMAAGIGHEINNPLNNILSYSKLIRRSLEDGRDRIDAAHRQQLLNDIDDIRSETLRASEIIKGLLNFARQLPPQYSSFKFAPWLHKTLSLVKQAAEDKHIHIKIDNAYRGTLRGDELQLQQALINLLLNAIAASPANACIKLKVTSDTKQISIEIIDQGPGINDDIRDKIFDPFFSTKAEGEGCGLGLSISLGIIERHQGILSLHNNPAGGAKARIRLPLQSTT</sequence>
<evidence type="ECO:0000256" key="2">
    <source>
        <dbReference type="ARBA" id="ARBA00004651"/>
    </source>
</evidence>
<dbReference type="SMART" id="SM00388">
    <property type="entry name" value="HisKA"/>
    <property type="match status" value="1"/>
</dbReference>
<evidence type="ECO:0000313" key="16">
    <source>
        <dbReference type="EMBL" id="VAX13559.1"/>
    </source>
</evidence>
<dbReference type="PANTHER" id="PTHR43065:SF10">
    <property type="entry name" value="PEROXIDE STRESS-ACTIVATED HISTIDINE KINASE MAK3"/>
    <property type="match status" value="1"/>
</dbReference>
<dbReference type="SMART" id="SM00387">
    <property type="entry name" value="HATPase_c"/>
    <property type="match status" value="1"/>
</dbReference>
<dbReference type="PROSITE" id="PS50109">
    <property type="entry name" value="HIS_KIN"/>
    <property type="match status" value="1"/>
</dbReference>
<dbReference type="AlphaFoldDB" id="A0A3B1B5J8"/>
<dbReference type="InterPro" id="IPR036890">
    <property type="entry name" value="HATPase_C_sf"/>
</dbReference>
<reference evidence="16" key="1">
    <citation type="submission" date="2018-06" db="EMBL/GenBank/DDBJ databases">
        <authorList>
            <person name="Zhirakovskaya E."/>
        </authorList>
    </citation>
    <scope>NUCLEOTIDE SEQUENCE</scope>
</reference>
<dbReference type="Pfam" id="PF00512">
    <property type="entry name" value="HisKA"/>
    <property type="match status" value="1"/>
</dbReference>
<evidence type="ECO:0000259" key="15">
    <source>
        <dbReference type="PROSITE" id="PS50885"/>
    </source>
</evidence>
<evidence type="ECO:0000256" key="8">
    <source>
        <dbReference type="ARBA" id="ARBA00022741"/>
    </source>
</evidence>
<feature type="domain" description="Histidine kinase" evidence="14">
    <location>
        <begin position="444"/>
        <end position="661"/>
    </location>
</feature>
<dbReference type="InterPro" id="IPR036097">
    <property type="entry name" value="HisK_dim/P_sf"/>
</dbReference>
<feature type="transmembrane region" description="Helical" evidence="13">
    <location>
        <begin position="22"/>
        <end position="45"/>
    </location>
</feature>
<gene>
    <name evidence="16" type="ORF">MNBD_GAMMA24-1554</name>
</gene>
<dbReference type="GO" id="GO:0005886">
    <property type="term" value="C:plasma membrane"/>
    <property type="evidence" value="ECO:0007669"/>
    <property type="project" value="UniProtKB-SubCell"/>
</dbReference>
<comment type="catalytic activity">
    <reaction evidence="1">
        <text>ATP + protein L-histidine = ADP + protein N-phospho-L-histidine.</text>
        <dbReference type="EC" id="2.7.13.3"/>
    </reaction>
</comment>
<dbReference type="PROSITE" id="PS50885">
    <property type="entry name" value="HAMP"/>
    <property type="match status" value="1"/>
</dbReference>
<keyword evidence="10" id="KW-0067">ATP-binding</keyword>
<accession>A0A3B1B5J8</accession>
<dbReference type="CDD" id="cd06225">
    <property type="entry name" value="HAMP"/>
    <property type="match status" value="1"/>
</dbReference>
<evidence type="ECO:0000256" key="9">
    <source>
        <dbReference type="ARBA" id="ARBA00022777"/>
    </source>
</evidence>
<feature type="domain" description="HAMP" evidence="15">
    <location>
        <begin position="365"/>
        <end position="420"/>
    </location>
</feature>
<dbReference type="InterPro" id="IPR004358">
    <property type="entry name" value="Sig_transdc_His_kin-like_C"/>
</dbReference>
<keyword evidence="8" id="KW-0547">Nucleotide-binding</keyword>
<dbReference type="SUPFAM" id="SSF47384">
    <property type="entry name" value="Homodimeric domain of signal transducing histidine kinase"/>
    <property type="match status" value="1"/>
</dbReference>
<dbReference type="InterPro" id="IPR029151">
    <property type="entry name" value="Sensor-like_sf"/>
</dbReference>
<comment type="subcellular location">
    <subcellularLocation>
        <location evidence="2">Cell membrane</location>
        <topology evidence="2">Multi-pass membrane protein</topology>
    </subcellularLocation>
</comment>
<evidence type="ECO:0000256" key="10">
    <source>
        <dbReference type="ARBA" id="ARBA00022840"/>
    </source>
</evidence>
<dbReference type="SUPFAM" id="SSF55874">
    <property type="entry name" value="ATPase domain of HSP90 chaperone/DNA topoisomerase II/histidine kinase"/>
    <property type="match status" value="1"/>
</dbReference>
<dbReference type="Gene3D" id="6.10.340.10">
    <property type="match status" value="1"/>
</dbReference>
<dbReference type="InterPro" id="IPR003661">
    <property type="entry name" value="HisK_dim/P_dom"/>
</dbReference>
<feature type="transmembrane region" description="Helical" evidence="13">
    <location>
        <begin position="344"/>
        <end position="364"/>
    </location>
</feature>
<evidence type="ECO:0000256" key="6">
    <source>
        <dbReference type="ARBA" id="ARBA00022679"/>
    </source>
</evidence>
<dbReference type="PANTHER" id="PTHR43065">
    <property type="entry name" value="SENSOR HISTIDINE KINASE"/>
    <property type="match status" value="1"/>
</dbReference>
<proteinExistence type="predicted"/>
<dbReference type="GO" id="GO:0000155">
    <property type="term" value="F:phosphorelay sensor kinase activity"/>
    <property type="evidence" value="ECO:0007669"/>
    <property type="project" value="InterPro"/>
</dbReference>
<keyword evidence="7 13" id="KW-0812">Transmembrane</keyword>
<keyword evidence="5" id="KW-0597">Phosphoprotein</keyword>
<dbReference type="EC" id="2.7.13.3" evidence="3"/>
<keyword evidence="13" id="KW-0472">Membrane</keyword>
<dbReference type="PRINTS" id="PR00344">
    <property type="entry name" value="BCTRLSENSOR"/>
</dbReference>
<keyword evidence="4" id="KW-1003">Cell membrane</keyword>
<keyword evidence="11 13" id="KW-1133">Transmembrane helix</keyword>
<evidence type="ECO:0000256" key="1">
    <source>
        <dbReference type="ARBA" id="ARBA00000085"/>
    </source>
</evidence>
<evidence type="ECO:0000256" key="11">
    <source>
        <dbReference type="ARBA" id="ARBA00022989"/>
    </source>
</evidence>
<organism evidence="16">
    <name type="scientific">hydrothermal vent metagenome</name>
    <dbReference type="NCBI Taxonomy" id="652676"/>
    <lineage>
        <taxon>unclassified sequences</taxon>
        <taxon>metagenomes</taxon>
        <taxon>ecological metagenomes</taxon>
    </lineage>
</organism>
<evidence type="ECO:0000256" key="7">
    <source>
        <dbReference type="ARBA" id="ARBA00022692"/>
    </source>
</evidence>
<dbReference type="Gene3D" id="1.10.287.130">
    <property type="match status" value="1"/>
</dbReference>
<evidence type="ECO:0000256" key="3">
    <source>
        <dbReference type="ARBA" id="ARBA00012438"/>
    </source>
</evidence>
<protein>
    <recommendedName>
        <fullName evidence="3">histidine kinase</fullName>
        <ecNumber evidence="3">2.7.13.3</ecNumber>
    </recommendedName>
</protein>
<evidence type="ECO:0000256" key="13">
    <source>
        <dbReference type="SAM" id="Phobius"/>
    </source>
</evidence>
<dbReference type="Pfam" id="PF02518">
    <property type="entry name" value="HATPase_c"/>
    <property type="match status" value="1"/>
</dbReference>
<evidence type="ECO:0000256" key="12">
    <source>
        <dbReference type="ARBA" id="ARBA00023012"/>
    </source>
</evidence>
<dbReference type="InterPro" id="IPR005467">
    <property type="entry name" value="His_kinase_dom"/>
</dbReference>
<dbReference type="Pfam" id="PF00672">
    <property type="entry name" value="HAMP"/>
    <property type="match status" value="1"/>
</dbReference>
<keyword evidence="9" id="KW-0418">Kinase</keyword>
<dbReference type="EMBL" id="UOFZ01000125">
    <property type="protein sequence ID" value="VAX13559.1"/>
    <property type="molecule type" value="Genomic_DNA"/>
</dbReference>
<keyword evidence="12" id="KW-0902">Two-component regulatory system</keyword>
<dbReference type="Gene3D" id="3.30.565.10">
    <property type="entry name" value="Histidine kinase-like ATPase, C-terminal domain"/>
    <property type="match status" value="1"/>
</dbReference>